<evidence type="ECO:0000256" key="9">
    <source>
        <dbReference type="ARBA" id="ARBA00022723"/>
    </source>
</evidence>
<keyword evidence="12 16" id="KW-0067">ATP-binding</keyword>
<dbReference type="AlphaFoldDB" id="A0A9P4M5X6"/>
<dbReference type="Proteomes" id="UP000799772">
    <property type="component" value="Unassembled WGS sequence"/>
</dbReference>
<evidence type="ECO:0000256" key="15">
    <source>
        <dbReference type="ARBA" id="ARBA00048679"/>
    </source>
</evidence>
<comment type="similarity">
    <text evidence="3">Belongs to the protein kinase superfamily. STE Ser/Thr protein kinase family. STE20 subfamily.</text>
</comment>
<evidence type="ECO:0000259" key="18">
    <source>
        <dbReference type="PROSITE" id="PS50011"/>
    </source>
</evidence>
<evidence type="ECO:0000256" key="5">
    <source>
        <dbReference type="ARBA" id="ARBA00022490"/>
    </source>
</evidence>
<dbReference type="FunFam" id="1.10.510.10:FF:000411">
    <property type="entry name" value="Probable Ste20-like kinase Don3"/>
    <property type="match status" value="1"/>
</dbReference>
<dbReference type="PROSITE" id="PS00107">
    <property type="entry name" value="PROTEIN_KINASE_ATP"/>
    <property type="match status" value="1"/>
</dbReference>
<evidence type="ECO:0000256" key="2">
    <source>
        <dbReference type="ARBA" id="ARBA00004496"/>
    </source>
</evidence>
<dbReference type="PANTHER" id="PTHR48012">
    <property type="entry name" value="STERILE20-LIKE KINASE, ISOFORM B-RELATED"/>
    <property type="match status" value="1"/>
</dbReference>
<feature type="region of interest" description="Disordered" evidence="17">
    <location>
        <begin position="521"/>
        <end position="542"/>
    </location>
</feature>
<evidence type="ECO:0000313" key="19">
    <source>
        <dbReference type="EMBL" id="KAF2098608.1"/>
    </source>
</evidence>
<evidence type="ECO:0000256" key="6">
    <source>
        <dbReference type="ARBA" id="ARBA00022527"/>
    </source>
</evidence>
<feature type="compositionally biased region" description="Pro residues" evidence="17">
    <location>
        <begin position="389"/>
        <end position="409"/>
    </location>
</feature>
<dbReference type="PROSITE" id="PS50011">
    <property type="entry name" value="PROTEIN_KINASE_DOM"/>
    <property type="match status" value="1"/>
</dbReference>
<feature type="domain" description="Protein kinase" evidence="18">
    <location>
        <begin position="11"/>
        <end position="261"/>
    </location>
</feature>
<feature type="compositionally biased region" description="Low complexity" evidence="17">
    <location>
        <begin position="522"/>
        <end position="538"/>
    </location>
</feature>
<proteinExistence type="inferred from homology"/>
<keyword evidence="9" id="KW-0479">Metal-binding</keyword>
<dbReference type="GO" id="GO:0005524">
    <property type="term" value="F:ATP binding"/>
    <property type="evidence" value="ECO:0007669"/>
    <property type="project" value="UniProtKB-UniRule"/>
</dbReference>
<comment type="cofactor">
    <cofactor evidence="1">
        <name>Mg(2+)</name>
        <dbReference type="ChEBI" id="CHEBI:18420"/>
    </cofactor>
</comment>
<keyword evidence="11" id="KW-0418">Kinase</keyword>
<evidence type="ECO:0000256" key="1">
    <source>
        <dbReference type="ARBA" id="ARBA00001946"/>
    </source>
</evidence>
<feature type="binding site" evidence="16">
    <location>
        <position position="40"/>
    </location>
    <ligand>
        <name>ATP</name>
        <dbReference type="ChEBI" id="CHEBI:30616"/>
    </ligand>
</feature>
<gene>
    <name evidence="19" type="ORF">NA57DRAFT_38853</name>
</gene>
<evidence type="ECO:0000256" key="3">
    <source>
        <dbReference type="ARBA" id="ARBA00008874"/>
    </source>
</evidence>
<dbReference type="PANTHER" id="PTHR48012:SF10">
    <property type="entry name" value="FI20177P1"/>
    <property type="match status" value="1"/>
</dbReference>
<feature type="compositionally biased region" description="Polar residues" evidence="17">
    <location>
        <begin position="362"/>
        <end position="371"/>
    </location>
</feature>
<evidence type="ECO:0000256" key="4">
    <source>
        <dbReference type="ARBA" id="ARBA00012513"/>
    </source>
</evidence>
<dbReference type="FunFam" id="3.30.200.20:FF:000488">
    <property type="entry name" value="Related to severin kinase"/>
    <property type="match status" value="1"/>
</dbReference>
<dbReference type="InterPro" id="IPR050629">
    <property type="entry name" value="STE20/SPS1-PAK"/>
</dbReference>
<name>A0A9P4M5X6_9PEZI</name>
<keyword evidence="5" id="KW-0963">Cytoplasm</keyword>
<comment type="catalytic activity">
    <reaction evidence="15">
        <text>L-seryl-[protein] + ATP = O-phospho-L-seryl-[protein] + ADP + H(+)</text>
        <dbReference type="Rhea" id="RHEA:17989"/>
        <dbReference type="Rhea" id="RHEA-COMP:9863"/>
        <dbReference type="Rhea" id="RHEA-COMP:11604"/>
        <dbReference type="ChEBI" id="CHEBI:15378"/>
        <dbReference type="ChEBI" id="CHEBI:29999"/>
        <dbReference type="ChEBI" id="CHEBI:30616"/>
        <dbReference type="ChEBI" id="CHEBI:83421"/>
        <dbReference type="ChEBI" id="CHEBI:456216"/>
        <dbReference type="EC" id="2.7.11.1"/>
    </reaction>
</comment>
<dbReference type="EC" id="2.7.11.1" evidence="4"/>
<evidence type="ECO:0000256" key="13">
    <source>
        <dbReference type="ARBA" id="ARBA00022842"/>
    </source>
</evidence>
<evidence type="ECO:0000256" key="8">
    <source>
        <dbReference type="ARBA" id="ARBA00022679"/>
    </source>
</evidence>
<dbReference type="EMBL" id="ML978126">
    <property type="protein sequence ID" value="KAF2098608.1"/>
    <property type="molecule type" value="Genomic_DNA"/>
</dbReference>
<reference evidence="19" key="1">
    <citation type="journal article" date="2020" name="Stud. Mycol.">
        <title>101 Dothideomycetes genomes: a test case for predicting lifestyles and emergence of pathogens.</title>
        <authorList>
            <person name="Haridas S."/>
            <person name="Albert R."/>
            <person name="Binder M."/>
            <person name="Bloem J."/>
            <person name="Labutti K."/>
            <person name="Salamov A."/>
            <person name="Andreopoulos B."/>
            <person name="Baker S."/>
            <person name="Barry K."/>
            <person name="Bills G."/>
            <person name="Bluhm B."/>
            <person name="Cannon C."/>
            <person name="Castanera R."/>
            <person name="Culley D."/>
            <person name="Daum C."/>
            <person name="Ezra D."/>
            <person name="Gonzalez J."/>
            <person name="Henrissat B."/>
            <person name="Kuo A."/>
            <person name="Liang C."/>
            <person name="Lipzen A."/>
            <person name="Lutzoni F."/>
            <person name="Magnuson J."/>
            <person name="Mondo S."/>
            <person name="Nolan M."/>
            <person name="Ohm R."/>
            <person name="Pangilinan J."/>
            <person name="Park H.-J."/>
            <person name="Ramirez L."/>
            <person name="Alfaro M."/>
            <person name="Sun H."/>
            <person name="Tritt A."/>
            <person name="Yoshinaga Y."/>
            <person name="Zwiers L.-H."/>
            <person name="Turgeon B."/>
            <person name="Goodwin S."/>
            <person name="Spatafora J."/>
            <person name="Crous P."/>
            <person name="Grigoriev I."/>
        </authorList>
    </citation>
    <scope>NUCLEOTIDE SEQUENCE</scope>
    <source>
        <strain evidence="19">CBS 133067</strain>
    </source>
</reference>
<dbReference type="GO" id="GO:0046872">
    <property type="term" value="F:metal ion binding"/>
    <property type="evidence" value="ECO:0007669"/>
    <property type="project" value="UniProtKB-KW"/>
</dbReference>
<evidence type="ECO:0000256" key="17">
    <source>
        <dbReference type="SAM" id="MobiDB-lite"/>
    </source>
</evidence>
<evidence type="ECO:0000256" key="16">
    <source>
        <dbReference type="PROSITE-ProRule" id="PRU10141"/>
    </source>
</evidence>
<keyword evidence="13" id="KW-0460">Magnesium</keyword>
<evidence type="ECO:0000256" key="14">
    <source>
        <dbReference type="ARBA" id="ARBA00047899"/>
    </source>
</evidence>
<comment type="catalytic activity">
    <reaction evidence="14">
        <text>L-threonyl-[protein] + ATP = O-phospho-L-threonyl-[protein] + ADP + H(+)</text>
        <dbReference type="Rhea" id="RHEA:46608"/>
        <dbReference type="Rhea" id="RHEA-COMP:11060"/>
        <dbReference type="Rhea" id="RHEA-COMP:11605"/>
        <dbReference type="ChEBI" id="CHEBI:15378"/>
        <dbReference type="ChEBI" id="CHEBI:30013"/>
        <dbReference type="ChEBI" id="CHEBI:30616"/>
        <dbReference type="ChEBI" id="CHEBI:61977"/>
        <dbReference type="ChEBI" id="CHEBI:456216"/>
        <dbReference type="EC" id="2.7.11.1"/>
    </reaction>
</comment>
<dbReference type="InterPro" id="IPR000719">
    <property type="entry name" value="Prot_kinase_dom"/>
</dbReference>
<evidence type="ECO:0000256" key="12">
    <source>
        <dbReference type="ARBA" id="ARBA00022840"/>
    </source>
</evidence>
<keyword evidence="7" id="KW-0597">Phosphoprotein</keyword>
<feature type="region of interest" description="Disordered" evidence="17">
    <location>
        <begin position="284"/>
        <end position="455"/>
    </location>
</feature>
<protein>
    <recommendedName>
        <fullName evidence="4">non-specific serine/threonine protein kinase</fullName>
        <ecNumber evidence="4">2.7.11.1</ecNumber>
    </recommendedName>
</protein>
<evidence type="ECO:0000256" key="11">
    <source>
        <dbReference type="ARBA" id="ARBA00022777"/>
    </source>
</evidence>
<dbReference type="Gene3D" id="1.10.510.10">
    <property type="entry name" value="Transferase(Phosphotransferase) domain 1"/>
    <property type="match status" value="1"/>
</dbReference>
<dbReference type="SUPFAM" id="SSF56112">
    <property type="entry name" value="Protein kinase-like (PK-like)"/>
    <property type="match status" value="1"/>
</dbReference>
<comment type="caution">
    <text evidence="19">The sequence shown here is derived from an EMBL/GenBank/DDBJ whole genome shotgun (WGS) entry which is preliminary data.</text>
</comment>
<keyword evidence="10 16" id="KW-0547">Nucleotide-binding</keyword>
<dbReference type="GO" id="GO:0004674">
    <property type="term" value="F:protein serine/threonine kinase activity"/>
    <property type="evidence" value="ECO:0007669"/>
    <property type="project" value="UniProtKB-KW"/>
</dbReference>
<evidence type="ECO:0000313" key="20">
    <source>
        <dbReference type="Proteomes" id="UP000799772"/>
    </source>
</evidence>
<feature type="compositionally biased region" description="Polar residues" evidence="17">
    <location>
        <begin position="334"/>
        <end position="343"/>
    </location>
</feature>
<accession>A0A9P4M5X6</accession>
<feature type="region of interest" description="Disordered" evidence="17">
    <location>
        <begin position="474"/>
        <end position="495"/>
    </location>
</feature>
<dbReference type="GO" id="GO:0005737">
    <property type="term" value="C:cytoplasm"/>
    <property type="evidence" value="ECO:0007669"/>
    <property type="project" value="UniProtKB-SubCell"/>
</dbReference>
<evidence type="ECO:0000256" key="10">
    <source>
        <dbReference type="ARBA" id="ARBA00022741"/>
    </source>
</evidence>
<comment type="subcellular location">
    <subcellularLocation>
        <location evidence="2">Cytoplasm</location>
    </subcellularLocation>
</comment>
<dbReference type="OrthoDB" id="248923at2759"/>
<keyword evidence="8" id="KW-0808">Transferase</keyword>
<dbReference type="SMART" id="SM00220">
    <property type="entry name" value="S_TKc"/>
    <property type="match status" value="1"/>
</dbReference>
<keyword evidence="20" id="KW-1185">Reference proteome</keyword>
<dbReference type="InterPro" id="IPR017441">
    <property type="entry name" value="Protein_kinase_ATP_BS"/>
</dbReference>
<dbReference type="InterPro" id="IPR011009">
    <property type="entry name" value="Kinase-like_dom_sf"/>
</dbReference>
<dbReference type="CDD" id="cd06609">
    <property type="entry name" value="STKc_MST3_like"/>
    <property type="match status" value="1"/>
</dbReference>
<evidence type="ECO:0000256" key="7">
    <source>
        <dbReference type="ARBA" id="ARBA00022553"/>
    </source>
</evidence>
<organism evidence="19 20">
    <name type="scientific">Rhizodiscina lignyota</name>
    <dbReference type="NCBI Taxonomy" id="1504668"/>
    <lineage>
        <taxon>Eukaryota</taxon>
        <taxon>Fungi</taxon>
        <taxon>Dikarya</taxon>
        <taxon>Ascomycota</taxon>
        <taxon>Pezizomycotina</taxon>
        <taxon>Dothideomycetes</taxon>
        <taxon>Pleosporomycetidae</taxon>
        <taxon>Aulographales</taxon>
        <taxon>Rhizodiscinaceae</taxon>
        <taxon>Rhizodiscina</taxon>
    </lineage>
</organism>
<sequence length="611" mass="67216">MNGSIDPDTIYTRQAVIGSGSFGRVYKGVDKRTGQAVAIKIIDVEAQDDEVEDVIQEIAILSELNSPYVTKYHGSYLKGSELWIVMEYCAGGSCSDLLRPGLIPEDYITIIVRELLMGLDYLHGDHKLHRDIKAANILLSANGQVKLADFGVSGQLSATMTKKNTFVGTPFWMAPEVIKQSGYDHKADIWSVGITALELAMGEPPHSDIHPMKVLFLIPKNPPPQLQGDFSKEFKHFIECCLRKEAKERPSAKELLKHPFVRKAKKTTYLTELIERHERFMAQYHPNKQERDEEEAEQSRSIPQSPENEDLWDFGTVRPTHAGRPPALQVMNDAGTNARSRTFSGGEKLLSKDSLASKSSRWNRSQENSNGPSPPRTARLRPTAQSMPVTPPRRPVQPSPTKVPLPPSPEKGHDPSHVLQSPVPGASPGKQLLNEQQQEGVNAPSKSRDAQQPFAPATPSAQLMANCDSPFTASQKKTALQVPPKGQAPQQQQSSDITALSNVLLPALEAALNRRSENFFHSTTPSSASSTNSATASALQPQNLSKSDLKALKDSHDQIRKLVNKMAHYLNEIDKLDARAPGPVGMGQNVGPFLDGFLEEVLVRVDAQPRE</sequence>
<keyword evidence="6" id="KW-0723">Serine/threonine-protein kinase</keyword>
<dbReference type="Pfam" id="PF00069">
    <property type="entry name" value="Pkinase"/>
    <property type="match status" value="1"/>
</dbReference>